<evidence type="ECO:0000256" key="7">
    <source>
        <dbReference type="ARBA" id="ARBA00040167"/>
    </source>
</evidence>
<proteinExistence type="inferred from homology"/>
<dbReference type="Proteomes" id="UP000002218">
    <property type="component" value="Chromosome"/>
</dbReference>
<evidence type="ECO:0000256" key="8">
    <source>
        <dbReference type="ARBA" id="ARBA00048617"/>
    </source>
</evidence>
<accession>C8XF52</accession>
<comment type="similarity">
    <text evidence="2 9">Belongs to the uroporphyrinogen-III synthase family.</text>
</comment>
<keyword evidence="4 9" id="KW-0456">Lyase</keyword>
<dbReference type="HOGENOM" id="CLU_011276_9_0_11"/>
<evidence type="ECO:0000259" key="10">
    <source>
        <dbReference type="Pfam" id="PF02602"/>
    </source>
</evidence>
<reference evidence="11 12" key="2">
    <citation type="journal article" date="2010" name="Stand. Genomic Sci.">
        <title>Complete genome sequence of Nakamurella multipartita type strain (Y-104).</title>
        <authorList>
            <person name="Tice H."/>
            <person name="Mayilraj S."/>
            <person name="Sims D."/>
            <person name="Lapidus A."/>
            <person name="Nolan M."/>
            <person name="Lucas S."/>
            <person name="Glavina Del Rio T."/>
            <person name="Copeland A."/>
            <person name="Cheng J.F."/>
            <person name="Meincke L."/>
            <person name="Bruce D."/>
            <person name="Goodwin L."/>
            <person name="Pitluck S."/>
            <person name="Ivanova N."/>
            <person name="Mavromatis K."/>
            <person name="Ovchinnikova G."/>
            <person name="Pati A."/>
            <person name="Chen A."/>
            <person name="Palaniappan K."/>
            <person name="Land M."/>
            <person name="Hauser L."/>
            <person name="Chang Y.J."/>
            <person name="Jeffries C.D."/>
            <person name="Detter J.C."/>
            <person name="Brettin T."/>
            <person name="Rohde M."/>
            <person name="Goker M."/>
            <person name="Bristow J."/>
            <person name="Eisen J.A."/>
            <person name="Markowitz V."/>
            <person name="Hugenholtz P."/>
            <person name="Kyrpides N.C."/>
            <person name="Klenk H.P."/>
            <person name="Chen F."/>
        </authorList>
    </citation>
    <scope>NUCLEOTIDE SEQUENCE [LARGE SCALE GENOMIC DNA]</scope>
    <source>
        <strain evidence="12">ATCC 700099 / DSM 44233 / CIP 104796 / JCM 9543 / NBRC 105858 / Y-104</strain>
    </source>
</reference>
<dbReference type="SUPFAM" id="SSF69618">
    <property type="entry name" value="HemD-like"/>
    <property type="match status" value="1"/>
</dbReference>
<reference evidence="12" key="1">
    <citation type="submission" date="2009-09" db="EMBL/GenBank/DDBJ databases">
        <title>The complete genome of Nakamurella multipartita DSM 44233.</title>
        <authorList>
            <consortium name="US DOE Joint Genome Institute (JGI-PGF)"/>
            <person name="Lucas S."/>
            <person name="Copeland A."/>
            <person name="Lapidus A."/>
            <person name="Glavina del Rio T."/>
            <person name="Dalin E."/>
            <person name="Tice H."/>
            <person name="Bruce D."/>
            <person name="Goodwin L."/>
            <person name="Pitluck S."/>
            <person name="Kyrpides N."/>
            <person name="Mavromatis K."/>
            <person name="Ivanova N."/>
            <person name="Ovchinnikova G."/>
            <person name="Sims D."/>
            <person name="Meincke L."/>
            <person name="Brettin T."/>
            <person name="Detter J.C."/>
            <person name="Han C."/>
            <person name="Larimer F."/>
            <person name="Land M."/>
            <person name="Hauser L."/>
            <person name="Markowitz V."/>
            <person name="Cheng J.-F."/>
            <person name="Hugenholtz P."/>
            <person name="Woyke T."/>
            <person name="Wu D."/>
            <person name="Klenk H.-P."/>
            <person name="Eisen J.A."/>
        </authorList>
    </citation>
    <scope>NUCLEOTIDE SEQUENCE [LARGE SCALE GENOMIC DNA]</scope>
    <source>
        <strain evidence="12">ATCC 700099 / DSM 44233 / CIP 104796 / JCM 9543 / NBRC 105858 / Y-104</strain>
    </source>
</reference>
<dbReference type="GO" id="GO:0006782">
    <property type="term" value="P:protoporphyrinogen IX biosynthetic process"/>
    <property type="evidence" value="ECO:0007669"/>
    <property type="project" value="UniProtKB-UniRule"/>
</dbReference>
<dbReference type="Pfam" id="PF02602">
    <property type="entry name" value="HEM4"/>
    <property type="match status" value="1"/>
</dbReference>
<dbReference type="PANTHER" id="PTHR38042">
    <property type="entry name" value="UROPORPHYRINOGEN-III SYNTHASE, CHLOROPLASTIC"/>
    <property type="match status" value="1"/>
</dbReference>
<comment type="function">
    <text evidence="6 9">Catalyzes cyclization of the linear tetrapyrrole, hydroxymethylbilane, to the macrocyclic uroporphyrinogen III.</text>
</comment>
<evidence type="ECO:0000256" key="2">
    <source>
        <dbReference type="ARBA" id="ARBA00008133"/>
    </source>
</evidence>
<evidence type="ECO:0000256" key="5">
    <source>
        <dbReference type="ARBA" id="ARBA00023244"/>
    </source>
</evidence>
<gene>
    <name evidence="11" type="ordered locus">Namu_1543</name>
</gene>
<sequence length="263" mass="26586">MNPVATGTCPVAGWRVLVPRPAERSADLVQALTAAGARPEVVELIGIAEPADTAALDLAVLGLSRGEDAWVAFTSVNAVDAVVGRARALTVDPVIAADTRVAAVGPATARALRAAGLPVDLQPAARGSAAALAAVFPQAAGDQSVLLPRSDLAPDTLPAALAGKGFQVRPVIAYRTVVRPPEPEIARRLAAGDFHAVLFTSPSTVQALQGVTIAPGTAFGAIGAPTRAAATAAGREIAFTAAEPGSRAYVQALLSYARTIQEA</sequence>
<dbReference type="KEGG" id="nml:Namu_1543"/>
<evidence type="ECO:0000313" key="12">
    <source>
        <dbReference type="Proteomes" id="UP000002218"/>
    </source>
</evidence>
<evidence type="ECO:0000256" key="6">
    <source>
        <dbReference type="ARBA" id="ARBA00037589"/>
    </source>
</evidence>
<dbReference type="eggNOG" id="COG1587">
    <property type="taxonomic scope" value="Bacteria"/>
</dbReference>
<name>C8XF52_NAKMY</name>
<comment type="pathway">
    <text evidence="1 9">Porphyrin-containing compound metabolism; protoporphyrin-IX biosynthesis; coproporphyrinogen-III from 5-aminolevulinate: step 3/4.</text>
</comment>
<dbReference type="CDD" id="cd06578">
    <property type="entry name" value="HemD"/>
    <property type="match status" value="1"/>
</dbReference>
<dbReference type="Gene3D" id="3.40.50.10090">
    <property type="match status" value="2"/>
</dbReference>
<organism evidence="11 12">
    <name type="scientific">Nakamurella multipartita (strain ATCC 700099 / DSM 44233 / CIP 104796 / JCM 9543 / NBRC 105858 / Y-104)</name>
    <name type="common">Microsphaera multipartita</name>
    <dbReference type="NCBI Taxonomy" id="479431"/>
    <lineage>
        <taxon>Bacteria</taxon>
        <taxon>Bacillati</taxon>
        <taxon>Actinomycetota</taxon>
        <taxon>Actinomycetes</taxon>
        <taxon>Nakamurellales</taxon>
        <taxon>Nakamurellaceae</taxon>
        <taxon>Nakamurella</taxon>
    </lineage>
</organism>
<keyword evidence="5 9" id="KW-0627">Porphyrin biosynthesis</keyword>
<dbReference type="STRING" id="479431.Namu_1543"/>
<dbReference type="InterPro" id="IPR039793">
    <property type="entry name" value="UROS/Hem4"/>
</dbReference>
<dbReference type="RefSeq" id="WP_015746844.1">
    <property type="nucleotide sequence ID" value="NC_013235.1"/>
</dbReference>
<dbReference type="PANTHER" id="PTHR38042:SF1">
    <property type="entry name" value="UROPORPHYRINOGEN-III SYNTHASE, CHLOROPLASTIC"/>
    <property type="match status" value="1"/>
</dbReference>
<protein>
    <recommendedName>
        <fullName evidence="7 9">Uroporphyrinogen-III synthase</fullName>
        <ecNumber evidence="3 9">4.2.1.75</ecNumber>
    </recommendedName>
</protein>
<dbReference type="InterPro" id="IPR003754">
    <property type="entry name" value="4pyrrol_synth_uPrphyn_synth"/>
</dbReference>
<evidence type="ECO:0000256" key="3">
    <source>
        <dbReference type="ARBA" id="ARBA00013109"/>
    </source>
</evidence>
<dbReference type="GO" id="GO:0004852">
    <property type="term" value="F:uroporphyrinogen-III synthase activity"/>
    <property type="evidence" value="ECO:0007669"/>
    <property type="project" value="UniProtKB-UniRule"/>
</dbReference>
<evidence type="ECO:0000256" key="4">
    <source>
        <dbReference type="ARBA" id="ARBA00023239"/>
    </source>
</evidence>
<dbReference type="UniPathway" id="UPA00251">
    <property type="reaction ID" value="UER00320"/>
</dbReference>
<dbReference type="AlphaFoldDB" id="C8XF52"/>
<comment type="catalytic activity">
    <reaction evidence="8 9">
        <text>hydroxymethylbilane = uroporphyrinogen III + H2O</text>
        <dbReference type="Rhea" id="RHEA:18965"/>
        <dbReference type="ChEBI" id="CHEBI:15377"/>
        <dbReference type="ChEBI" id="CHEBI:57308"/>
        <dbReference type="ChEBI" id="CHEBI:57845"/>
        <dbReference type="EC" id="4.2.1.75"/>
    </reaction>
</comment>
<evidence type="ECO:0000313" key="11">
    <source>
        <dbReference type="EMBL" id="ACV77938.1"/>
    </source>
</evidence>
<dbReference type="EC" id="4.2.1.75" evidence="3 9"/>
<evidence type="ECO:0000256" key="9">
    <source>
        <dbReference type="RuleBase" id="RU366031"/>
    </source>
</evidence>
<dbReference type="InParanoid" id="C8XF52"/>
<dbReference type="GO" id="GO:0006780">
    <property type="term" value="P:uroporphyrinogen III biosynthetic process"/>
    <property type="evidence" value="ECO:0007669"/>
    <property type="project" value="UniProtKB-UniRule"/>
</dbReference>
<dbReference type="EMBL" id="CP001737">
    <property type="protein sequence ID" value="ACV77938.1"/>
    <property type="molecule type" value="Genomic_DNA"/>
</dbReference>
<feature type="domain" description="Tetrapyrrole biosynthesis uroporphyrinogen III synthase" evidence="10">
    <location>
        <begin position="27"/>
        <end position="248"/>
    </location>
</feature>
<evidence type="ECO:0000256" key="1">
    <source>
        <dbReference type="ARBA" id="ARBA00004772"/>
    </source>
</evidence>
<keyword evidence="12" id="KW-1185">Reference proteome</keyword>
<dbReference type="InterPro" id="IPR036108">
    <property type="entry name" value="4pyrrol_syn_uPrphyn_synt_sf"/>
</dbReference>